<reference evidence="3" key="2">
    <citation type="submission" date="2019-10" db="EMBL/GenBank/DDBJ databases">
        <title>Conservation and host-specific expression of non-tandemly repeated heterogenous ribosome RNA gene in arbuscular mycorrhizal fungi.</title>
        <authorList>
            <person name="Maeda T."/>
            <person name="Kobayashi Y."/>
            <person name="Nakagawa T."/>
            <person name="Ezawa T."/>
            <person name="Yamaguchi K."/>
            <person name="Bino T."/>
            <person name="Nishimoto Y."/>
            <person name="Shigenobu S."/>
            <person name="Kawaguchi M."/>
        </authorList>
    </citation>
    <scope>NUCLEOTIDE SEQUENCE</scope>
    <source>
        <strain evidence="3">HR1</strain>
    </source>
</reference>
<dbReference type="Pfam" id="PF00075">
    <property type="entry name" value="RNase_H"/>
    <property type="match status" value="1"/>
</dbReference>
<organism evidence="2 4">
    <name type="scientific">Rhizophagus clarus</name>
    <dbReference type="NCBI Taxonomy" id="94130"/>
    <lineage>
        <taxon>Eukaryota</taxon>
        <taxon>Fungi</taxon>
        <taxon>Fungi incertae sedis</taxon>
        <taxon>Mucoromycota</taxon>
        <taxon>Glomeromycotina</taxon>
        <taxon>Glomeromycetes</taxon>
        <taxon>Glomerales</taxon>
        <taxon>Glomeraceae</taxon>
        <taxon>Rhizophagus</taxon>
    </lineage>
</organism>
<evidence type="ECO:0000313" key="2">
    <source>
        <dbReference type="EMBL" id="GBC10085.1"/>
    </source>
</evidence>
<dbReference type="EMBL" id="BEXD01004351">
    <property type="protein sequence ID" value="GBC10085.1"/>
    <property type="molecule type" value="Genomic_DNA"/>
</dbReference>
<feature type="domain" description="RNase H type-1" evidence="1">
    <location>
        <begin position="263"/>
        <end position="358"/>
    </location>
</feature>
<dbReference type="Proteomes" id="UP000247702">
    <property type="component" value="Unassembled WGS sequence"/>
</dbReference>
<dbReference type="PROSITE" id="PS50879">
    <property type="entry name" value="RNASE_H_1"/>
    <property type="match status" value="1"/>
</dbReference>
<evidence type="ECO:0000313" key="3">
    <source>
        <dbReference type="EMBL" id="GES72505.1"/>
    </source>
</evidence>
<evidence type="ECO:0000259" key="1">
    <source>
        <dbReference type="PROSITE" id="PS50879"/>
    </source>
</evidence>
<dbReference type="InterPro" id="IPR012337">
    <property type="entry name" value="RNaseH-like_sf"/>
</dbReference>
<dbReference type="InterPro" id="IPR002156">
    <property type="entry name" value="RNaseH_domain"/>
</dbReference>
<keyword evidence="4" id="KW-1185">Reference proteome</keyword>
<dbReference type="AlphaFoldDB" id="A0A2Z6SEF7"/>
<dbReference type="SUPFAM" id="SSF53098">
    <property type="entry name" value="Ribonuclease H-like"/>
    <property type="match status" value="1"/>
</dbReference>
<comment type="caution">
    <text evidence="2">The sequence shown here is derived from an EMBL/GenBank/DDBJ whole genome shotgun (WGS) entry which is preliminary data.</text>
</comment>
<dbReference type="GO" id="GO:0004523">
    <property type="term" value="F:RNA-DNA hybrid ribonuclease activity"/>
    <property type="evidence" value="ECO:0007669"/>
    <property type="project" value="InterPro"/>
</dbReference>
<protein>
    <recommendedName>
        <fullName evidence="1">RNase H type-1 domain-containing protein</fullName>
    </recommendedName>
</protein>
<dbReference type="Gene3D" id="3.30.420.10">
    <property type="entry name" value="Ribonuclease H-like superfamily/Ribonuclease H"/>
    <property type="match status" value="1"/>
</dbReference>
<dbReference type="GO" id="GO:0003676">
    <property type="term" value="F:nucleic acid binding"/>
    <property type="evidence" value="ECO:0007669"/>
    <property type="project" value="InterPro"/>
</dbReference>
<reference evidence="2 4" key="1">
    <citation type="submission" date="2017-11" db="EMBL/GenBank/DDBJ databases">
        <title>The genome of Rhizophagus clarus HR1 reveals common genetic basis of auxotrophy among arbuscular mycorrhizal fungi.</title>
        <authorList>
            <person name="Kobayashi Y."/>
        </authorList>
    </citation>
    <scope>NUCLEOTIDE SEQUENCE [LARGE SCALE GENOMIC DNA]</scope>
    <source>
        <strain evidence="2 4">HR1</strain>
    </source>
</reference>
<proteinExistence type="predicted"/>
<sequence length="358" mass="41340">MDNLCNTLNPTSLAHTAIRIRLQTAQLRLSLPKSILTFDIGNRTAISWAFFKQLQRNSTRGKVASWYKKLTRFVENGAVSLADESIQECKYWSFIEAYLDTVMETSKIKKKDLLLILPREVDDAPTLEQIYNKVKADKRGYFEVKKVIMMATDILSTKKLVINCNTPTPPPVSSRIHHTSIQIISKFKTDKSICSDWQDLCNFEEMEVFDKKRNILDTNLLTPAIPIMGYDIWIEKWLDDSALQELLMQKKKSLQEGWDESRANRRIEIYTDRSLTKTRCYNTMSHYKGDNHQVSIGAGVFIRDHLDWEFRIVANLRNWPSSTRTEICAILLALMAVPELAQVVIYTDSQYAIDDITI</sequence>
<dbReference type="InterPro" id="IPR036397">
    <property type="entry name" value="RNaseH_sf"/>
</dbReference>
<accession>A0A2Z6SEF7</accession>
<gene>
    <name evidence="3" type="ORF">RCL2_000006800</name>
    <name evidence="2" type="ORF">RclHR1_09320006</name>
</gene>
<dbReference type="Proteomes" id="UP000615446">
    <property type="component" value="Unassembled WGS sequence"/>
</dbReference>
<evidence type="ECO:0000313" key="4">
    <source>
        <dbReference type="Proteomes" id="UP000247702"/>
    </source>
</evidence>
<dbReference type="EMBL" id="BLAL01000002">
    <property type="protein sequence ID" value="GES72505.1"/>
    <property type="molecule type" value="Genomic_DNA"/>
</dbReference>
<name>A0A2Z6SEF7_9GLOM</name>